<feature type="transmembrane region" description="Helical" evidence="7">
    <location>
        <begin position="20"/>
        <end position="40"/>
    </location>
</feature>
<dbReference type="EMBL" id="JACHHY010000019">
    <property type="protein sequence ID" value="MBB5019718.1"/>
    <property type="molecule type" value="Genomic_DNA"/>
</dbReference>
<evidence type="ECO:0000259" key="8">
    <source>
        <dbReference type="Pfam" id="PF00924"/>
    </source>
</evidence>
<feature type="transmembrane region" description="Helical" evidence="7">
    <location>
        <begin position="61"/>
        <end position="84"/>
    </location>
</feature>
<dbReference type="Pfam" id="PF00924">
    <property type="entry name" value="MS_channel_2nd"/>
    <property type="match status" value="1"/>
</dbReference>
<evidence type="ECO:0000256" key="7">
    <source>
        <dbReference type="RuleBase" id="RU369025"/>
    </source>
</evidence>
<evidence type="ECO:0000256" key="3">
    <source>
        <dbReference type="ARBA" id="ARBA00022475"/>
    </source>
</evidence>
<dbReference type="InterPro" id="IPR045275">
    <property type="entry name" value="MscS_archaea/bacteria_type"/>
</dbReference>
<dbReference type="InterPro" id="IPR011066">
    <property type="entry name" value="MscS_channel_C_sf"/>
</dbReference>
<keyword evidence="7" id="KW-0813">Transport</keyword>
<keyword evidence="4 7" id="KW-0812">Transmembrane</keyword>
<evidence type="ECO:0000256" key="2">
    <source>
        <dbReference type="ARBA" id="ARBA00008017"/>
    </source>
</evidence>
<keyword evidence="10" id="KW-1185">Reference proteome</keyword>
<dbReference type="GO" id="GO:0005886">
    <property type="term" value="C:plasma membrane"/>
    <property type="evidence" value="ECO:0007669"/>
    <property type="project" value="UniProtKB-SubCell"/>
</dbReference>
<evidence type="ECO:0000313" key="9">
    <source>
        <dbReference type="EMBL" id="MBB5019718.1"/>
    </source>
</evidence>
<dbReference type="SUPFAM" id="SSF82689">
    <property type="entry name" value="Mechanosensitive channel protein MscS (YggB), C-terminal domain"/>
    <property type="match status" value="1"/>
</dbReference>
<comment type="caution">
    <text evidence="7">Lacks conserved residue(s) required for the propagation of feature annotation.</text>
</comment>
<evidence type="ECO:0000313" key="10">
    <source>
        <dbReference type="Proteomes" id="UP000575898"/>
    </source>
</evidence>
<dbReference type="SUPFAM" id="SSF50182">
    <property type="entry name" value="Sm-like ribonucleoproteins"/>
    <property type="match status" value="1"/>
</dbReference>
<dbReference type="InterPro" id="IPR023408">
    <property type="entry name" value="MscS_beta-dom_sf"/>
</dbReference>
<keyword evidence="5 7" id="KW-1133">Transmembrane helix</keyword>
<comment type="subunit">
    <text evidence="7">Homoheptamer.</text>
</comment>
<comment type="similarity">
    <text evidence="2 7">Belongs to the MscS (TC 1.A.23) family.</text>
</comment>
<dbReference type="Proteomes" id="UP000575898">
    <property type="component" value="Unassembled WGS sequence"/>
</dbReference>
<dbReference type="RefSeq" id="WP_184041022.1">
    <property type="nucleotide sequence ID" value="NZ_JACHHY010000019.1"/>
</dbReference>
<sequence>MQDLNLNHWRSLIEQYVTEFGVKILVAIAFWIIGRWLIGLATRLLSSSLERQKVDPTMLRYIGNMVTVTLNIILIIGILGYFGIQTTTFAALIAAAGVAIGMAWSGLLANFAAGAFLIALRPFKVGDFVTVAGVTGTIKEIGLFSTAINTPDNVMTIVGNNKVFGDTIQNFSHNPYRRVDLKCQLAGNADHAAAIALFKQELAKIPNVLKDPLPDVEILEFNLVGPVLAVRPYCHNDHYWQVYFDTNKMLKEAPMTADLPAPIPSQVVLLHNQA</sequence>
<comment type="subcellular location">
    <subcellularLocation>
        <location evidence="7">Cell inner membrane</location>
        <topology evidence="7">Multi-pass membrane protein</topology>
    </subcellularLocation>
    <subcellularLocation>
        <location evidence="1">Cell membrane</location>
        <topology evidence="1">Multi-pass membrane protein</topology>
    </subcellularLocation>
</comment>
<organism evidence="9 10">
    <name type="scientific">Chitinivorax tropicus</name>
    <dbReference type="NCBI Taxonomy" id="714531"/>
    <lineage>
        <taxon>Bacteria</taxon>
        <taxon>Pseudomonadati</taxon>
        <taxon>Pseudomonadota</taxon>
        <taxon>Betaproteobacteria</taxon>
        <taxon>Chitinivorax</taxon>
    </lineage>
</organism>
<dbReference type="SUPFAM" id="SSF82861">
    <property type="entry name" value="Mechanosensitive channel protein MscS (YggB), transmembrane region"/>
    <property type="match status" value="1"/>
</dbReference>
<keyword evidence="6 7" id="KW-0472">Membrane</keyword>
<keyword evidence="3" id="KW-1003">Cell membrane</keyword>
<keyword evidence="7" id="KW-0407">Ion channel</keyword>
<evidence type="ECO:0000256" key="6">
    <source>
        <dbReference type="ARBA" id="ARBA00023136"/>
    </source>
</evidence>
<dbReference type="Gene3D" id="3.30.70.100">
    <property type="match status" value="1"/>
</dbReference>
<evidence type="ECO:0000256" key="1">
    <source>
        <dbReference type="ARBA" id="ARBA00004651"/>
    </source>
</evidence>
<dbReference type="Gene3D" id="1.10.287.1260">
    <property type="match status" value="1"/>
</dbReference>
<feature type="domain" description="Mechanosensitive ion channel MscS" evidence="8">
    <location>
        <begin position="107"/>
        <end position="173"/>
    </location>
</feature>
<feature type="transmembrane region" description="Helical" evidence="7">
    <location>
        <begin position="90"/>
        <end position="120"/>
    </location>
</feature>
<accession>A0A840MM58</accession>
<reference evidence="9 10" key="1">
    <citation type="submission" date="2020-08" db="EMBL/GenBank/DDBJ databases">
        <title>Genomic Encyclopedia of Type Strains, Phase IV (KMG-IV): sequencing the most valuable type-strain genomes for metagenomic binning, comparative biology and taxonomic classification.</title>
        <authorList>
            <person name="Goeker M."/>
        </authorList>
    </citation>
    <scope>NUCLEOTIDE SEQUENCE [LARGE SCALE GENOMIC DNA]</scope>
    <source>
        <strain evidence="9 10">DSM 27165</strain>
    </source>
</reference>
<dbReference type="InterPro" id="IPR011014">
    <property type="entry name" value="MscS_channel_TM-2"/>
</dbReference>
<dbReference type="InterPro" id="IPR006685">
    <property type="entry name" value="MscS_channel_2nd"/>
</dbReference>
<protein>
    <recommendedName>
        <fullName evidence="7">Small-conductance mechanosensitive channel</fullName>
    </recommendedName>
</protein>
<comment type="function">
    <text evidence="7">Mechanosensitive channel that participates in the regulation of osmotic pressure changes within the cell, opening in response to stretch forces in the membrane lipid bilayer, without the need for other proteins. Contributes to normal resistance to hypoosmotic shock. Forms an ion channel of 1.0 nanosiemens conductance with a slight preference for anions.</text>
</comment>
<keyword evidence="7" id="KW-0406">Ion transport</keyword>
<evidence type="ECO:0000256" key="4">
    <source>
        <dbReference type="ARBA" id="ARBA00022692"/>
    </source>
</evidence>
<dbReference type="PANTHER" id="PTHR30221">
    <property type="entry name" value="SMALL-CONDUCTANCE MECHANOSENSITIVE CHANNEL"/>
    <property type="match status" value="1"/>
</dbReference>
<dbReference type="GO" id="GO:0008381">
    <property type="term" value="F:mechanosensitive monoatomic ion channel activity"/>
    <property type="evidence" value="ECO:0007669"/>
    <property type="project" value="InterPro"/>
</dbReference>
<name>A0A840MM58_9PROT</name>
<comment type="caution">
    <text evidence="9">The sequence shown here is derived from an EMBL/GenBank/DDBJ whole genome shotgun (WGS) entry which is preliminary data.</text>
</comment>
<dbReference type="AlphaFoldDB" id="A0A840MM58"/>
<keyword evidence="7" id="KW-0997">Cell inner membrane</keyword>
<dbReference type="InterPro" id="IPR010920">
    <property type="entry name" value="LSM_dom_sf"/>
</dbReference>
<evidence type="ECO:0000256" key="5">
    <source>
        <dbReference type="ARBA" id="ARBA00022989"/>
    </source>
</evidence>
<proteinExistence type="inferred from homology"/>
<dbReference type="PANTHER" id="PTHR30221:SF3">
    <property type="entry name" value="SMALL-CONDUCTANCE MECHANOSENSITIVE CHANNEL"/>
    <property type="match status" value="1"/>
</dbReference>
<gene>
    <name evidence="9" type="ORF">HNQ59_003026</name>
</gene>
<dbReference type="Gene3D" id="2.30.30.60">
    <property type="match status" value="1"/>
</dbReference>